<reference evidence="2 3" key="1">
    <citation type="submission" date="2023-11" db="EMBL/GenBank/DDBJ databases">
        <title>30 novel species of actinomycetes from the DSMZ collection.</title>
        <authorList>
            <person name="Nouioui I."/>
        </authorList>
    </citation>
    <scope>NUCLEOTIDE SEQUENCE [LARGE SCALE GENOMIC DNA]</scope>
    <source>
        <strain evidence="2 3">DSM 41602</strain>
    </source>
</reference>
<dbReference type="Gene3D" id="2.60.40.10">
    <property type="entry name" value="Immunoglobulins"/>
    <property type="match status" value="1"/>
</dbReference>
<gene>
    <name evidence="2" type="ORF">V2K49_46225</name>
</gene>
<dbReference type="GO" id="GO:0005975">
    <property type="term" value="P:carbohydrate metabolic process"/>
    <property type="evidence" value="ECO:0007669"/>
    <property type="project" value="UniProtKB-ARBA"/>
</dbReference>
<sequence length="107" mass="9913">MTTSAIPVGPHAVTATYAGDTGVAGSSASGSVTVGQAASTTALTVTPASPVCGQSVTLCAQVTTTSPGTCTPTGTVTFAVAGGPTLTGTLNASGQACVTTSAIPVGP</sequence>
<comment type="caution">
    <text evidence="2">The sequence shown here is derived from an EMBL/GenBank/DDBJ whole genome shotgun (WGS) entry which is preliminary data.</text>
</comment>
<dbReference type="Proteomes" id="UP001354649">
    <property type="component" value="Unassembled WGS sequence"/>
</dbReference>
<feature type="domain" description="Bacterial Ig-like" evidence="1">
    <location>
        <begin position="43"/>
        <end position="106"/>
    </location>
</feature>
<protein>
    <submittedName>
        <fullName evidence="2">Ig-like domain repeat protein</fullName>
    </submittedName>
</protein>
<name>A0ABD5JP53_9ACTN</name>
<evidence type="ECO:0000259" key="1">
    <source>
        <dbReference type="Pfam" id="PF16640"/>
    </source>
</evidence>
<dbReference type="InterPro" id="IPR032109">
    <property type="entry name" value="Big_3_5"/>
</dbReference>
<evidence type="ECO:0000313" key="2">
    <source>
        <dbReference type="EMBL" id="MEE4590261.1"/>
    </source>
</evidence>
<accession>A0ABD5JP53</accession>
<evidence type="ECO:0000313" key="3">
    <source>
        <dbReference type="Proteomes" id="UP001354649"/>
    </source>
</evidence>
<proteinExistence type="predicted"/>
<organism evidence="2 3">
    <name type="scientific">Streptomyces antimycoticus</name>
    <dbReference type="NCBI Taxonomy" id="68175"/>
    <lineage>
        <taxon>Bacteria</taxon>
        <taxon>Bacillati</taxon>
        <taxon>Actinomycetota</taxon>
        <taxon>Actinomycetes</taxon>
        <taxon>Kitasatosporales</taxon>
        <taxon>Streptomycetaceae</taxon>
        <taxon>Streptomyces</taxon>
        <taxon>Streptomyces violaceusniger group</taxon>
    </lineage>
</organism>
<feature type="non-terminal residue" evidence="2">
    <location>
        <position position="107"/>
    </location>
</feature>
<dbReference type="InterPro" id="IPR013783">
    <property type="entry name" value="Ig-like_fold"/>
</dbReference>
<dbReference type="AlphaFoldDB" id="A0ABD5JP53"/>
<dbReference type="Pfam" id="PF16640">
    <property type="entry name" value="Big_3_5"/>
    <property type="match status" value="1"/>
</dbReference>
<dbReference type="EMBL" id="JAZBJQ010000164">
    <property type="protein sequence ID" value="MEE4590261.1"/>
    <property type="molecule type" value="Genomic_DNA"/>
</dbReference>